<protein>
    <submittedName>
        <fullName evidence="1">Uncharacterized protein</fullName>
    </submittedName>
</protein>
<evidence type="ECO:0000313" key="2">
    <source>
        <dbReference type="Proteomes" id="UP001525961"/>
    </source>
</evidence>
<keyword evidence="2" id="KW-1185">Reference proteome</keyword>
<gene>
    <name evidence="1" type="ORF">NG792_25470</name>
</gene>
<organism evidence="1 2">
    <name type="scientific">Laspinema olomoucense D3b</name>
    <dbReference type="NCBI Taxonomy" id="2953688"/>
    <lineage>
        <taxon>Bacteria</taxon>
        <taxon>Bacillati</taxon>
        <taxon>Cyanobacteriota</taxon>
        <taxon>Cyanophyceae</taxon>
        <taxon>Oscillatoriophycideae</taxon>
        <taxon>Oscillatoriales</taxon>
        <taxon>Laspinemataceae</taxon>
        <taxon>Laspinema</taxon>
        <taxon>Laspinema olomoucense</taxon>
    </lineage>
</organism>
<comment type="caution">
    <text evidence="1">The sequence shown here is derived from an EMBL/GenBank/DDBJ whole genome shotgun (WGS) entry which is preliminary data.</text>
</comment>
<reference evidence="1 2" key="1">
    <citation type="journal article" date="2022" name="Front. Microbiol.">
        <title>High genomic differentiation and limited gene flow indicate recent cryptic speciation within the genus Laspinema (cyanobacteria).</title>
        <authorList>
            <person name="Stanojkovic A."/>
            <person name="Skoupy S."/>
            <person name="Skaloud P."/>
            <person name="Dvorak P."/>
        </authorList>
    </citation>
    <scope>NUCLEOTIDE SEQUENCE [LARGE SCALE GENOMIC DNA]</scope>
    <source>
        <strain evidence="1 2">D3b</strain>
    </source>
</reference>
<sequence length="99" mass="11248">MNIKTDYRVTISPFTQVHAFTVHNDCIVIIFSEAGESIELMFNSSTLNTIDELIQLAQNCKQKLTEPKPQQNHAKLDPNLLESWSPPMQPICSEFLGEK</sequence>
<dbReference type="Proteomes" id="UP001525961">
    <property type="component" value="Unassembled WGS sequence"/>
</dbReference>
<evidence type="ECO:0000313" key="1">
    <source>
        <dbReference type="EMBL" id="MCT7981082.1"/>
    </source>
</evidence>
<accession>A0ABT2NEF5</accession>
<dbReference type="EMBL" id="JAMXFA010000052">
    <property type="protein sequence ID" value="MCT7981082.1"/>
    <property type="molecule type" value="Genomic_DNA"/>
</dbReference>
<name>A0ABT2NEF5_9CYAN</name>
<dbReference type="RefSeq" id="WP_261237304.1">
    <property type="nucleotide sequence ID" value="NZ_JAMXFA010000052.1"/>
</dbReference>
<proteinExistence type="predicted"/>